<dbReference type="Pfam" id="PF02633">
    <property type="entry name" value="Creatininase"/>
    <property type="match status" value="1"/>
</dbReference>
<reference evidence="7" key="1">
    <citation type="submission" date="2020-09" db="EMBL/GenBank/DDBJ databases">
        <title>Pelagicoccus enzymogenes sp. nov. with an EPS production, isolated from marine sediment.</title>
        <authorList>
            <person name="Feng X."/>
        </authorList>
    </citation>
    <scope>NUCLEOTIDE SEQUENCE</scope>
    <source>
        <strain evidence="7">NFK12</strain>
    </source>
</reference>
<dbReference type="GO" id="GO:0016811">
    <property type="term" value="F:hydrolase activity, acting on carbon-nitrogen (but not peptide) bonds, in linear amides"/>
    <property type="evidence" value="ECO:0007669"/>
    <property type="project" value="TreeGrafter"/>
</dbReference>
<dbReference type="EMBL" id="JACYFG010000036">
    <property type="protein sequence ID" value="MBD5780710.1"/>
    <property type="molecule type" value="Genomic_DNA"/>
</dbReference>
<dbReference type="Proteomes" id="UP000622317">
    <property type="component" value="Unassembled WGS sequence"/>
</dbReference>
<dbReference type="SUPFAM" id="SSF102215">
    <property type="entry name" value="Creatininase"/>
    <property type="match status" value="1"/>
</dbReference>
<evidence type="ECO:0000256" key="1">
    <source>
        <dbReference type="ARBA" id="ARBA00001947"/>
    </source>
</evidence>
<dbReference type="PANTHER" id="PTHR35005:SF1">
    <property type="entry name" value="2-AMINO-5-FORMYLAMINO-6-RIBOSYLAMINOPYRIMIDIN-4(3H)-ONE 5'-MONOPHOSPHATE DEFORMYLASE"/>
    <property type="match status" value="1"/>
</dbReference>
<keyword evidence="4" id="KW-0862">Zinc</keyword>
<keyword evidence="2" id="KW-0479">Metal-binding</keyword>
<evidence type="ECO:0000256" key="2">
    <source>
        <dbReference type="ARBA" id="ARBA00022723"/>
    </source>
</evidence>
<gene>
    <name evidence="7" type="ORF">IEN85_14515</name>
</gene>
<dbReference type="InterPro" id="IPR003785">
    <property type="entry name" value="Creatininase/forma_Hydrolase"/>
</dbReference>
<organism evidence="7 8">
    <name type="scientific">Pelagicoccus enzymogenes</name>
    <dbReference type="NCBI Taxonomy" id="2773457"/>
    <lineage>
        <taxon>Bacteria</taxon>
        <taxon>Pseudomonadati</taxon>
        <taxon>Verrucomicrobiota</taxon>
        <taxon>Opitutia</taxon>
        <taxon>Puniceicoccales</taxon>
        <taxon>Pelagicoccaceae</taxon>
        <taxon>Pelagicoccus</taxon>
    </lineage>
</organism>
<evidence type="ECO:0000256" key="4">
    <source>
        <dbReference type="ARBA" id="ARBA00022833"/>
    </source>
</evidence>
<feature type="region of interest" description="Disordered" evidence="6">
    <location>
        <begin position="180"/>
        <end position="202"/>
    </location>
</feature>
<protein>
    <submittedName>
        <fullName evidence="7">Creatininase family protein</fullName>
    </submittedName>
</protein>
<comment type="cofactor">
    <cofactor evidence="1">
        <name>Zn(2+)</name>
        <dbReference type="ChEBI" id="CHEBI:29105"/>
    </cofactor>
</comment>
<accession>A0A927FBK3</accession>
<sequence length="260" mass="28022">MDTFSTQQWDELTWEEIQSLVSSGMDAAILPIGATEQHGPQLTVGMDSLLGRALCSSVATHAGVPCLPLLPYGCSLGHSHRWPGTLALSPQTLISVITDIGDWLYPAGIRKLFLVNSHVTNEAPLRCALEILRSRYDDFCIALFNTGKLNPEIAAAFSQDADDWHANAAETSLVMHLQPAATRPEKLKSSDDPDRTAGKVFSHPVNRTSLNGVTGAPSQATAQAGKVLFEKLEQALVALIESGLHESPPLPHSYFSQTEA</sequence>
<feature type="compositionally biased region" description="Basic and acidic residues" evidence="6">
    <location>
        <begin position="183"/>
        <end position="197"/>
    </location>
</feature>
<dbReference type="RefSeq" id="WP_191617806.1">
    <property type="nucleotide sequence ID" value="NZ_JACYFG010000036.1"/>
</dbReference>
<dbReference type="AlphaFoldDB" id="A0A927FBK3"/>
<dbReference type="GO" id="GO:0009231">
    <property type="term" value="P:riboflavin biosynthetic process"/>
    <property type="evidence" value="ECO:0007669"/>
    <property type="project" value="TreeGrafter"/>
</dbReference>
<evidence type="ECO:0000313" key="7">
    <source>
        <dbReference type="EMBL" id="MBD5780710.1"/>
    </source>
</evidence>
<evidence type="ECO:0000313" key="8">
    <source>
        <dbReference type="Proteomes" id="UP000622317"/>
    </source>
</evidence>
<comment type="caution">
    <text evidence="7">The sequence shown here is derived from an EMBL/GenBank/DDBJ whole genome shotgun (WGS) entry which is preliminary data.</text>
</comment>
<dbReference type="Gene3D" id="3.40.50.10310">
    <property type="entry name" value="Creatininase"/>
    <property type="match status" value="1"/>
</dbReference>
<comment type="similarity">
    <text evidence="5">Belongs to the creatininase superfamily.</text>
</comment>
<evidence type="ECO:0000256" key="3">
    <source>
        <dbReference type="ARBA" id="ARBA00022801"/>
    </source>
</evidence>
<dbReference type="PANTHER" id="PTHR35005">
    <property type="entry name" value="3-DEHYDRO-SCYLLO-INOSOSE HYDROLASE"/>
    <property type="match status" value="1"/>
</dbReference>
<name>A0A927FBK3_9BACT</name>
<evidence type="ECO:0000256" key="5">
    <source>
        <dbReference type="ARBA" id="ARBA00024029"/>
    </source>
</evidence>
<proteinExistence type="inferred from homology"/>
<keyword evidence="8" id="KW-1185">Reference proteome</keyword>
<dbReference type="GO" id="GO:0046872">
    <property type="term" value="F:metal ion binding"/>
    <property type="evidence" value="ECO:0007669"/>
    <property type="project" value="UniProtKB-KW"/>
</dbReference>
<dbReference type="InterPro" id="IPR024087">
    <property type="entry name" value="Creatininase-like_sf"/>
</dbReference>
<keyword evidence="3" id="KW-0378">Hydrolase</keyword>
<evidence type="ECO:0000256" key="6">
    <source>
        <dbReference type="SAM" id="MobiDB-lite"/>
    </source>
</evidence>